<feature type="transmembrane region" description="Helical" evidence="7">
    <location>
        <begin position="120"/>
        <end position="141"/>
    </location>
</feature>
<dbReference type="EMBL" id="JAGPXF010000001">
    <property type="protein sequence ID" value="KAH7261733.1"/>
    <property type="molecule type" value="Genomic_DNA"/>
</dbReference>
<gene>
    <name evidence="9" type="ORF">BKA59DRAFT_1193</name>
</gene>
<reference evidence="9" key="1">
    <citation type="journal article" date="2021" name="Nat. Commun.">
        <title>Genetic determinants of endophytism in the Arabidopsis root mycobiome.</title>
        <authorList>
            <person name="Mesny F."/>
            <person name="Miyauchi S."/>
            <person name="Thiergart T."/>
            <person name="Pickel B."/>
            <person name="Atanasova L."/>
            <person name="Karlsson M."/>
            <person name="Huettel B."/>
            <person name="Barry K.W."/>
            <person name="Haridas S."/>
            <person name="Chen C."/>
            <person name="Bauer D."/>
            <person name="Andreopoulos W."/>
            <person name="Pangilinan J."/>
            <person name="LaButti K."/>
            <person name="Riley R."/>
            <person name="Lipzen A."/>
            <person name="Clum A."/>
            <person name="Drula E."/>
            <person name="Henrissat B."/>
            <person name="Kohler A."/>
            <person name="Grigoriev I.V."/>
            <person name="Martin F.M."/>
            <person name="Hacquard S."/>
        </authorList>
    </citation>
    <scope>NUCLEOTIDE SEQUENCE</scope>
    <source>
        <strain evidence="9">MPI-SDFR-AT-0068</strain>
    </source>
</reference>
<keyword evidence="7" id="KW-0812">Transmembrane</keyword>
<accession>A0A8K0WHB8</accession>
<evidence type="ECO:0000256" key="7">
    <source>
        <dbReference type="SAM" id="Phobius"/>
    </source>
</evidence>
<feature type="region of interest" description="Disordered" evidence="6">
    <location>
        <begin position="1"/>
        <end position="86"/>
    </location>
</feature>
<name>A0A8K0WHB8_9HYPO</name>
<feature type="compositionally biased region" description="Low complexity" evidence="6">
    <location>
        <begin position="29"/>
        <end position="40"/>
    </location>
</feature>
<keyword evidence="4" id="KW-0862">Zinc</keyword>
<evidence type="ECO:0000256" key="6">
    <source>
        <dbReference type="SAM" id="MobiDB-lite"/>
    </source>
</evidence>
<keyword evidence="3" id="KW-0479">Metal-binding</keyword>
<dbReference type="PANTHER" id="PTHR23292">
    <property type="entry name" value="LIPOPOLYSACCHARIDE-INDUCED TUMOR NECROSIS FACTOR-ALPHA FACTOR"/>
    <property type="match status" value="1"/>
</dbReference>
<evidence type="ECO:0000256" key="5">
    <source>
        <dbReference type="ARBA" id="ARBA00023136"/>
    </source>
</evidence>
<dbReference type="InterPro" id="IPR037519">
    <property type="entry name" value="LITAF_fam"/>
</dbReference>
<evidence type="ECO:0000259" key="8">
    <source>
        <dbReference type="PROSITE" id="PS51837"/>
    </source>
</evidence>
<comment type="caution">
    <text evidence="9">The sequence shown here is derived from an EMBL/GenBank/DDBJ whole genome shotgun (WGS) entry which is preliminary data.</text>
</comment>
<dbReference type="PANTHER" id="PTHR23292:SF6">
    <property type="entry name" value="FI16602P1-RELATED"/>
    <property type="match status" value="1"/>
</dbReference>
<keyword evidence="7" id="KW-1133">Transmembrane helix</keyword>
<comment type="subcellular location">
    <subcellularLocation>
        <location evidence="1">Membrane</location>
        <topology evidence="1">Peripheral membrane protein</topology>
    </subcellularLocation>
</comment>
<evidence type="ECO:0000313" key="9">
    <source>
        <dbReference type="EMBL" id="KAH7261733.1"/>
    </source>
</evidence>
<feature type="domain" description="LITAF" evidence="8">
    <location>
        <begin position="82"/>
        <end position="163"/>
    </location>
</feature>
<dbReference type="AlphaFoldDB" id="A0A8K0WHB8"/>
<organism evidence="9 10">
    <name type="scientific">Fusarium tricinctum</name>
    <dbReference type="NCBI Taxonomy" id="61284"/>
    <lineage>
        <taxon>Eukaryota</taxon>
        <taxon>Fungi</taxon>
        <taxon>Dikarya</taxon>
        <taxon>Ascomycota</taxon>
        <taxon>Pezizomycotina</taxon>
        <taxon>Sordariomycetes</taxon>
        <taxon>Hypocreomycetidae</taxon>
        <taxon>Hypocreales</taxon>
        <taxon>Nectriaceae</taxon>
        <taxon>Fusarium</taxon>
        <taxon>Fusarium tricinctum species complex</taxon>
    </lineage>
</organism>
<dbReference type="GO" id="GO:0016020">
    <property type="term" value="C:membrane"/>
    <property type="evidence" value="ECO:0007669"/>
    <property type="project" value="UniProtKB-SubCell"/>
</dbReference>
<dbReference type="SMART" id="SM00714">
    <property type="entry name" value="LITAF"/>
    <property type="match status" value="1"/>
</dbReference>
<evidence type="ECO:0000256" key="2">
    <source>
        <dbReference type="ARBA" id="ARBA00005975"/>
    </source>
</evidence>
<evidence type="ECO:0000256" key="3">
    <source>
        <dbReference type="ARBA" id="ARBA00022723"/>
    </source>
</evidence>
<dbReference type="OrthoDB" id="5599753at2759"/>
<evidence type="ECO:0000256" key="1">
    <source>
        <dbReference type="ARBA" id="ARBA00004170"/>
    </source>
</evidence>
<evidence type="ECO:0000256" key="4">
    <source>
        <dbReference type="ARBA" id="ARBA00022833"/>
    </source>
</evidence>
<dbReference type="Pfam" id="PF10601">
    <property type="entry name" value="zf-LITAF-like"/>
    <property type="match status" value="1"/>
</dbReference>
<dbReference type="PROSITE" id="PS51837">
    <property type="entry name" value="LITAF"/>
    <property type="match status" value="1"/>
</dbReference>
<comment type="similarity">
    <text evidence="2">Belongs to the CDIP1/LITAF family.</text>
</comment>
<dbReference type="InterPro" id="IPR006629">
    <property type="entry name" value="LITAF"/>
</dbReference>
<dbReference type="GO" id="GO:0008270">
    <property type="term" value="F:zinc ion binding"/>
    <property type="evidence" value="ECO:0007669"/>
    <property type="project" value="TreeGrafter"/>
</dbReference>
<keyword evidence="5 7" id="KW-0472">Membrane</keyword>
<keyword evidence="10" id="KW-1185">Reference proteome</keyword>
<sequence length="174" mass="19189">MIVTMEKPTATPNNYSEQAHPALQHDISQQNEINQQQPPQYEDRDYSSPLAQPPLNNQPTTPAPAHQGPQDKHAVPQGQAQQQKFQSLPIQNLQSQSAPVVCPSCGVRSMTVTKTESGGMMHAIAAVVCFVSCLGCIPYLIDSLKDVHHQCGNCNMPLADYHRSGRTEVRCFQR</sequence>
<protein>
    <submittedName>
        <fullName evidence="9">LITAF-like zinc ribbon domain-containing protein</fullName>
    </submittedName>
</protein>
<evidence type="ECO:0000313" key="10">
    <source>
        <dbReference type="Proteomes" id="UP000813427"/>
    </source>
</evidence>
<dbReference type="Proteomes" id="UP000813427">
    <property type="component" value="Unassembled WGS sequence"/>
</dbReference>
<proteinExistence type="inferred from homology"/>